<gene>
    <name evidence="2" type="ORF">AWB65_05389</name>
</gene>
<reference evidence="2" key="1">
    <citation type="submission" date="2016-01" db="EMBL/GenBank/DDBJ databases">
        <authorList>
            <person name="Peeters C."/>
        </authorList>
    </citation>
    <scope>NUCLEOTIDE SEQUENCE [LARGE SCALE GENOMIC DNA]</scope>
    <source>
        <strain evidence="2">LMG 22934</strain>
    </source>
</reference>
<dbReference type="EMBL" id="FCNW02000044">
    <property type="protein sequence ID" value="SAL59944.1"/>
    <property type="molecule type" value="Genomic_DNA"/>
</dbReference>
<feature type="signal peptide" evidence="1">
    <location>
        <begin position="1"/>
        <end position="23"/>
    </location>
</feature>
<keyword evidence="3" id="KW-1185">Reference proteome</keyword>
<sequence length="184" mass="19414">MNNRIFNSLVLLSALFGTCLATAADENGGARHGSDGPVAKVFDANGRFVGEMVYFQGYPGVVLNIHGAPVYAGITRIGNGYFEQSATDLKWSSGDAAFAGPNCSGTVYVVSDVGVLRPTATVRNGSTVTLYVASGSRQQAVLISSVGEPGVDCCSYRPAQRLVWAVESIFDLTQNYPEPLRIGP</sequence>
<dbReference type="STRING" id="326474.AWB65_05389"/>
<evidence type="ECO:0000256" key="1">
    <source>
        <dbReference type="SAM" id="SignalP"/>
    </source>
</evidence>
<accession>A0A158ITH1</accession>
<organism evidence="2 3">
    <name type="scientific">Caballeronia humi</name>
    <dbReference type="NCBI Taxonomy" id="326474"/>
    <lineage>
        <taxon>Bacteria</taxon>
        <taxon>Pseudomonadati</taxon>
        <taxon>Pseudomonadota</taxon>
        <taxon>Betaproteobacteria</taxon>
        <taxon>Burkholderiales</taxon>
        <taxon>Burkholderiaceae</taxon>
        <taxon>Caballeronia</taxon>
    </lineage>
</organism>
<proteinExistence type="predicted"/>
<evidence type="ECO:0000313" key="3">
    <source>
        <dbReference type="Proteomes" id="UP000054977"/>
    </source>
</evidence>
<dbReference type="Proteomes" id="UP000054977">
    <property type="component" value="Unassembled WGS sequence"/>
</dbReference>
<keyword evidence="1" id="KW-0732">Signal</keyword>
<name>A0A158ITH1_9BURK</name>
<comment type="caution">
    <text evidence="2">The sequence shown here is derived from an EMBL/GenBank/DDBJ whole genome shotgun (WGS) entry which is preliminary data.</text>
</comment>
<dbReference type="AlphaFoldDB" id="A0A158ITH1"/>
<feature type="chain" id="PRO_5011114051" evidence="1">
    <location>
        <begin position="24"/>
        <end position="184"/>
    </location>
</feature>
<evidence type="ECO:0000313" key="2">
    <source>
        <dbReference type="EMBL" id="SAL59944.1"/>
    </source>
</evidence>
<protein>
    <submittedName>
        <fullName evidence="2">Uncharacterized protein</fullName>
    </submittedName>
</protein>